<comment type="caution">
    <text evidence="5">The sequence shown here is derived from an EMBL/GenBank/DDBJ whole genome shotgun (WGS) entry which is preliminary data.</text>
</comment>
<proteinExistence type="predicted"/>
<dbReference type="PANTHER" id="PTHR33204:SF1">
    <property type="entry name" value="TRANSCRIPTIONAL REGULATOR, MARR FAMILY"/>
    <property type="match status" value="1"/>
</dbReference>
<dbReference type="InterPro" id="IPR036388">
    <property type="entry name" value="WH-like_DNA-bd_sf"/>
</dbReference>
<dbReference type="InterPro" id="IPR036390">
    <property type="entry name" value="WH_DNA-bd_sf"/>
</dbReference>
<dbReference type="Gene3D" id="1.10.10.10">
    <property type="entry name" value="Winged helix-like DNA-binding domain superfamily/Winged helix DNA-binding domain"/>
    <property type="match status" value="1"/>
</dbReference>
<dbReference type="Proteomes" id="UP000717624">
    <property type="component" value="Unassembled WGS sequence"/>
</dbReference>
<keyword evidence="2 5" id="KW-0238">DNA-binding</keyword>
<dbReference type="SUPFAM" id="SSF46785">
    <property type="entry name" value="Winged helix' DNA-binding domain"/>
    <property type="match status" value="1"/>
</dbReference>
<evidence type="ECO:0000259" key="4">
    <source>
        <dbReference type="PROSITE" id="PS51118"/>
    </source>
</evidence>
<organism evidence="5 6">
    <name type="scientific">Brevibacillus fulvus</name>
    <dbReference type="NCBI Taxonomy" id="1125967"/>
    <lineage>
        <taxon>Bacteria</taxon>
        <taxon>Bacillati</taxon>
        <taxon>Bacillota</taxon>
        <taxon>Bacilli</taxon>
        <taxon>Bacillales</taxon>
        <taxon>Paenibacillaceae</taxon>
        <taxon>Brevibacillus</taxon>
    </lineage>
</organism>
<dbReference type="PANTHER" id="PTHR33204">
    <property type="entry name" value="TRANSCRIPTIONAL REGULATOR, MARR FAMILY"/>
    <property type="match status" value="1"/>
</dbReference>
<accession>A0A939BVE5</accession>
<gene>
    <name evidence="5" type="ORF">JOD01_003033</name>
</gene>
<keyword evidence="3" id="KW-0804">Transcription</keyword>
<dbReference type="PROSITE" id="PS51118">
    <property type="entry name" value="HTH_HXLR"/>
    <property type="match status" value="1"/>
</dbReference>
<dbReference type="AlphaFoldDB" id="A0A939BVE5"/>
<name>A0A939BVE5_9BACL</name>
<dbReference type="RefSeq" id="WP_204519102.1">
    <property type="nucleotide sequence ID" value="NZ_BAABIN010000031.1"/>
</dbReference>
<dbReference type="Pfam" id="PF01638">
    <property type="entry name" value="HxlR"/>
    <property type="match status" value="1"/>
</dbReference>
<evidence type="ECO:0000256" key="3">
    <source>
        <dbReference type="ARBA" id="ARBA00023163"/>
    </source>
</evidence>
<evidence type="ECO:0000313" key="6">
    <source>
        <dbReference type="Proteomes" id="UP000717624"/>
    </source>
</evidence>
<reference evidence="5" key="1">
    <citation type="submission" date="2021-01" db="EMBL/GenBank/DDBJ databases">
        <title>Genomic Encyclopedia of Type Strains, Phase IV (KMG-IV): sequencing the most valuable type-strain genomes for metagenomic binning, comparative biology and taxonomic classification.</title>
        <authorList>
            <person name="Goeker M."/>
        </authorList>
    </citation>
    <scope>NUCLEOTIDE SEQUENCE</scope>
    <source>
        <strain evidence="5">DSM 25523</strain>
    </source>
</reference>
<keyword evidence="1" id="KW-0805">Transcription regulation</keyword>
<evidence type="ECO:0000256" key="1">
    <source>
        <dbReference type="ARBA" id="ARBA00023015"/>
    </source>
</evidence>
<dbReference type="GO" id="GO:0003677">
    <property type="term" value="F:DNA binding"/>
    <property type="evidence" value="ECO:0007669"/>
    <property type="project" value="UniProtKB-KW"/>
</dbReference>
<protein>
    <submittedName>
        <fullName evidence="5">DNA-binding HxlR family transcriptional regulator</fullName>
    </submittedName>
</protein>
<dbReference type="EMBL" id="JAFBEB010000011">
    <property type="protein sequence ID" value="MBM7591394.1"/>
    <property type="molecule type" value="Genomic_DNA"/>
</dbReference>
<dbReference type="InterPro" id="IPR002577">
    <property type="entry name" value="HTH_HxlR"/>
</dbReference>
<sequence>MNSLCPRFEKGMQLLGRRWTGLIIHQLLPGPQRFCTIESALPISAKLLSERLKELEQENIVRRDVYPDTPVRIEYSLTAKGLALQTVIHEIEKWSSEWIELDEETD</sequence>
<evidence type="ECO:0000313" key="5">
    <source>
        <dbReference type="EMBL" id="MBM7591394.1"/>
    </source>
</evidence>
<keyword evidence="6" id="KW-1185">Reference proteome</keyword>
<feature type="domain" description="HTH hxlR-type" evidence="4">
    <location>
        <begin position="5"/>
        <end position="103"/>
    </location>
</feature>
<evidence type="ECO:0000256" key="2">
    <source>
        <dbReference type="ARBA" id="ARBA00023125"/>
    </source>
</evidence>